<name>A0A6J5RW64_9CAUD</name>
<evidence type="ECO:0000313" key="1">
    <source>
        <dbReference type="EMBL" id="CAB4202650.1"/>
    </source>
</evidence>
<gene>
    <name evidence="1" type="ORF">UFOVP1369_30</name>
</gene>
<accession>A0A6J5RW64</accession>
<protein>
    <submittedName>
        <fullName evidence="1">Uncharacterized protein</fullName>
    </submittedName>
</protein>
<proteinExistence type="predicted"/>
<organism evidence="1">
    <name type="scientific">uncultured Caudovirales phage</name>
    <dbReference type="NCBI Taxonomy" id="2100421"/>
    <lineage>
        <taxon>Viruses</taxon>
        <taxon>Duplodnaviria</taxon>
        <taxon>Heunggongvirae</taxon>
        <taxon>Uroviricota</taxon>
        <taxon>Caudoviricetes</taxon>
        <taxon>Peduoviridae</taxon>
        <taxon>Maltschvirus</taxon>
        <taxon>Maltschvirus maltsch</taxon>
    </lineage>
</organism>
<sequence>MISEEAVEAYNRRLTIDTSNPKKLTPGQRDAVKQYGSIAESLLTNRDLAMFIHHFKFEVNDALANIRTHNEEANAERIALANQLSGIDSFINTLKSAVYKKNVMVKAENSGNTDSQP</sequence>
<reference evidence="1" key="1">
    <citation type="submission" date="2020-05" db="EMBL/GenBank/DDBJ databases">
        <authorList>
            <person name="Chiriac C."/>
            <person name="Salcher M."/>
            <person name="Ghai R."/>
            <person name="Kavagutti S V."/>
        </authorList>
    </citation>
    <scope>NUCLEOTIDE SEQUENCE</scope>
</reference>
<dbReference type="EMBL" id="LR797323">
    <property type="protein sequence ID" value="CAB4202650.1"/>
    <property type="molecule type" value="Genomic_DNA"/>
</dbReference>